<dbReference type="GO" id="GO:0007140">
    <property type="term" value="P:male meiotic nuclear division"/>
    <property type="evidence" value="ECO:0007669"/>
    <property type="project" value="InterPro"/>
</dbReference>
<evidence type="ECO:0000313" key="3">
    <source>
        <dbReference type="Proteomes" id="UP001142489"/>
    </source>
</evidence>
<keyword evidence="3" id="KW-1185">Reference proteome</keyword>
<evidence type="ECO:0000256" key="1">
    <source>
        <dbReference type="SAM" id="MobiDB-lite"/>
    </source>
</evidence>
<dbReference type="InterPro" id="IPR039339">
    <property type="entry name" value="Tex14"/>
</dbReference>
<accession>A0A9Q0XB98</accession>
<dbReference type="Proteomes" id="UP001142489">
    <property type="component" value="Unassembled WGS sequence"/>
</dbReference>
<gene>
    <name evidence="2" type="ORF">JRQ81_008103</name>
</gene>
<feature type="region of interest" description="Disordered" evidence="1">
    <location>
        <begin position="18"/>
        <end position="90"/>
    </location>
</feature>
<proteinExistence type="predicted"/>
<dbReference type="GO" id="GO:0051306">
    <property type="term" value="P:mitotic sister chromatid separation"/>
    <property type="evidence" value="ECO:0007669"/>
    <property type="project" value="InterPro"/>
</dbReference>
<dbReference type="EMBL" id="JAPFRF010000017">
    <property type="protein sequence ID" value="KAJ7308833.1"/>
    <property type="molecule type" value="Genomic_DNA"/>
</dbReference>
<dbReference type="GO" id="GO:0000776">
    <property type="term" value="C:kinetochore"/>
    <property type="evidence" value="ECO:0007669"/>
    <property type="project" value="TreeGrafter"/>
</dbReference>
<dbReference type="AlphaFoldDB" id="A0A9Q0XB98"/>
<feature type="region of interest" description="Disordered" evidence="1">
    <location>
        <begin position="131"/>
        <end position="174"/>
    </location>
</feature>
<dbReference type="GO" id="GO:0008608">
    <property type="term" value="P:attachment of spindle microtubules to kinetochore"/>
    <property type="evidence" value="ECO:0007669"/>
    <property type="project" value="InterPro"/>
</dbReference>
<feature type="compositionally biased region" description="Acidic residues" evidence="1">
    <location>
        <begin position="131"/>
        <end position="141"/>
    </location>
</feature>
<evidence type="ECO:0000313" key="2">
    <source>
        <dbReference type="EMBL" id="KAJ7308833.1"/>
    </source>
</evidence>
<reference evidence="2" key="1">
    <citation type="journal article" date="2023" name="DNA Res.">
        <title>Chromosome-level genome assembly of Phrynocephalus forsythii using third-generation DNA sequencing and Hi-C analysis.</title>
        <authorList>
            <person name="Qi Y."/>
            <person name="Zhao W."/>
            <person name="Zhao Y."/>
            <person name="Niu C."/>
            <person name="Cao S."/>
            <person name="Zhang Y."/>
        </authorList>
    </citation>
    <scope>NUCLEOTIDE SEQUENCE</scope>
    <source>
        <tissue evidence="2">Muscle</tissue>
    </source>
</reference>
<feature type="compositionally biased region" description="Polar residues" evidence="1">
    <location>
        <begin position="149"/>
        <end position="159"/>
    </location>
</feature>
<dbReference type="GO" id="GO:0045171">
    <property type="term" value="C:intercellular bridge"/>
    <property type="evidence" value="ECO:0007669"/>
    <property type="project" value="TreeGrafter"/>
</dbReference>
<dbReference type="PANTHER" id="PTHR23060:SF3">
    <property type="entry name" value="TESTIS EXPRESSED 14, INTERCELLULAR BRIDGE FORMING FACTOR"/>
    <property type="match status" value="1"/>
</dbReference>
<comment type="caution">
    <text evidence="2">The sequence shown here is derived from an EMBL/GenBank/DDBJ whole genome shotgun (WGS) entry which is preliminary data.</text>
</comment>
<organism evidence="2 3">
    <name type="scientific">Phrynocephalus forsythii</name>
    <dbReference type="NCBI Taxonomy" id="171643"/>
    <lineage>
        <taxon>Eukaryota</taxon>
        <taxon>Metazoa</taxon>
        <taxon>Chordata</taxon>
        <taxon>Craniata</taxon>
        <taxon>Vertebrata</taxon>
        <taxon>Euteleostomi</taxon>
        <taxon>Lepidosauria</taxon>
        <taxon>Squamata</taxon>
        <taxon>Bifurcata</taxon>
        <taxon>Unidentata</taxon>
        <taxon>Episquamata</taxon>
        <taxon>Toxicofera</taxon>
        <taxon>Iguania</taxon>
        <taxon>Acrodonta</taxon>
        <taxon>Agamidae</taxon>
        <taxon>Agaminae</taxon>
        <taxon>Phrynocephalus</taxon>
    </lineage>
</organism>
<dbReference type="GO" id="GO:0043063">
    <property type="term" value="P:intercellular bridge organization"/>
    <property type="evidence" value="ECO:0007669"/>
    <property type="project" value="InterPro"/>
</dbReference>
<dbReference type="OrthoDB" id="5962695at2759"/>
<name>A0A9Q0XB98_9SAUR</name>
<protein>
    <submittedName>
        <fullName evidence="2">Uncharacterized protein</fullName>
    </submittedName>
</protein>
<dbReference type="GO" id="GO:0007094">
    <property type="term" value="P:mitotic spindle assembly checkpoint signaling"/>
    <property type="evidence" value="ECO:0007669"/>
    <property type="project" value="InterPro"/>
</dbReference>
<dbReference type="PANTHER" id="PTHR23060">
    <property type="entry name" value="TESTIS EXPRESSED GENE 14"/>
    <property type="match status" value="1"/>
</dbReference>
<dbReference type="GO" id="GO:0030496">
    <property type="term" value="C:midbody"/>
    <property type="evidence" value="ECO:0007669"/>
    <property type="project" value="TreeGrafter"/>
</dbReference>
<sequence length="174" mass="18720">MNLQDIRYLLKTDLKDLADARRNRPGENSGAPKADAPPEISIFLPPTSAISQQEPDRQAEMAPEVRSFTASRCAASPSEPEDPGVGEAEPVVRMAESSLLLEAAAPARDDTDESLCSFEINEIYTCYPELCEEEEEEEEERVGEGSGAGRQSRSPTRVSNCCGGHGPDPVASAP</sequence>